<dbReference type="EMBL" id="HBIZ01027977">
    <property type="protein sequence ID" value="CAE0765153.1"/>
    <property type="molecule type" value="Transcribed_RNA"/>
</dbReference>
<organism evidence="1">
    <name type="scientific">Chrysotila carterae</name>
    <name type="common">Marine alga</name>
    <name type="synonym">Syracosphaera carterae</name>
    <dbReference type="NCBI Taxonomy" id="13221"/>
    <lineage>
        <taxon>Eukaryota</taxon>
        <taxon>Haptista</taxon>
        <taxon>Haptophyta</taxon>
        <taxon>Prymnesiophyceae</taxon>
        <taxon>Isochrysidales</taxon>
        <taxon>Isochrysidaceae</taxon>
        <taxon>Chrysotila</taxon>
    </lineage>
</organism>
<accession>A0A7S4BHK1</accession>
<name>A0A7S4BHK1_CHRCT</name>
<sequence length="115" mass="12822">MQELDLGATCDDLELDRILRRSFSLRRRSSALALAPAAMLVTRERERLVLLSALDLRVDVLALGGRARNLRAANTTSRNAVARSVVEGARPTRTASLRVCGRKFRAIQRCLQVFM</sequence>
<protein>
    <submittedName>
        <fullName evidence="1">Uncharacterized protein</fullName>
    </submittedName>
</protein>
<reference evidence="1" key="1">
    <citation type="submission" date="2021-01" db="EMBL/GenBank/DDBJ databases">
        <authorList>
            <person name="Corre E."/>
            <person name="Pelletier E."/>
            <person name="Niang G."/>
            <person name="Scheremetjew M."/>
            <person name="Finn R."/>
            <person name="Kale V."/>
            <person name="Holt S."/>
            <person name="Cochrane G."/>
            <person name="Meng A."/>
            <person name="Brown T."/>
            <person name="Cohen L."/>
        </authorList>
    </citation>
    <scope>NUCLEOTIDE SEQUENCE</scope>
    <source>
        <strain evidence="1">CCMP645</strain>
    </source>
</reference>
<proteinExistence type="predicted"/>
<gene>
    <name evidence="1" type="ORF">PCAR00345_LOCUS17765</name>
</gene>
<dbReference type="AlphaFoldDB" id="A0A7S4BHK1"/>
<evidence type="ECO:0000313" key="1">
    <source>
        <dbReference type="EMBL" id="CAE0765153.1"/>
    </source>
</evidence>